<feature type="compositionally biased region" description="Basic and acidic residues" evidence="1">
    <location>
        <begin position="1"/>
        <end position="12"/>
    </location>
</feature>
<feature type="region of interest" description="Disordered" evidence="1">
    <location>
        <begin position="1"/>
        <end position="43"/>
    </location>
</feature>
<comment type="caution">
    <text evidence="2">The sequence shown here is derived from an EMBL/GenBank/DDBJ whole genome shotgun (WGS) entry which is preliminary data.</text>
</comment>
<gene>
    <name evidence="2" type="ORF">B296_00036278</name>
</gene>
<dbReference type="EMBL" id="AMZH03004695">
    <property type="protein sequence ID" value="RRT68447.1"/>
    <property type="molecule type" value="Genomic_DNA"/>
</dbReference>
<protein>
    <submittedName>
        <fullName evidence="2">Uncharacterized protein</fullName>
    </submittedName>
</protein>
<reference evidence="2 3" key="1">
    <citation type="journal article" date="2014" name="Agronomy (Basel)">
        <title>A Draft Genome Sequence for Ensete ventricosum, the Drought-Tolerant Tree Against Hunger.</title>
        <authorList>
            <person name="Harrison J."/>
            <person name="Moore K.A."/>
            <person name="Paszkiewicz K."/>
            <person name="Jones T."/>
            <person name="Grant M."/>
            <person name="Ambacheew D."/>
            <person name="Muzemil S."/>
            <person name="Studholme D.J."/>
        </authorList>
    </citation>
    <scope>NUCLEOTIDE SEQUENCE [LARGE SCALE GENOMIC DNA]</scope>
</reference>
<dbReference type="AlphaFoldDB" id="A0A426ZWV9"/>
<evidence type="ECO:0000256" key="1">
    <source>
        <dbReference type="SAM" id="MobiDB-lite"/>
    </source>
</evidence>
<evidence type="ECO:0000313" key="2">
    <source>
        <dbReference type="EMBL" id="RRT68447.1"/>
    </source>
</evidence>
<organism evidence="2 3">
    <name type="scientific">Ensete ventricosum</name>
    <name type="common">Abyssinian banana</name>
    <name type="synonym">Musa ensete</name>
    <dbReference type="NCBI Taxonomy" id="4639"/>
    <lineage>
        <taxon>Eukaryota</taxon>
        <taxon>Viridiplantae</taxon>
        <taxon>Streptophyta</taxon>
        <taxon>Embryophyta</taxon>
        <taxon>Tracheophyta</taxon>
        <taxon>Spermatophyta</taxon>
        <taxon>Magnoliopsida</taxon>
        <taxon>Liliopsida</taxon>
        <taxon>Zingiberales</taxon>
        <taxon>Musaceae</taxon>
        <taxon>Ensete</taxon>
    </lineage>
</organism>
<sequence>MGCSSDRGDDKMGAVGSSDEEVEGSGGRQLGAEGSSRQGMTPRLLLRVAAEEEGGGLQLRLSKAVVAWKGNSATNGGKSRRK</sequence>
<accession>A0A426ZWV9</accession>
<dbReference type="Proteomes" id="UP000287651">
    <property type="component" value="Unassembled WGS sequence"/>
</dbReference>
<proteinExistence type="predicted"/>
<name>A0A426ZWV9_ENSVE</name>
<evidence type="ECO:0000313" key="3">
    <source>
        <dbReference type="Proteomes" id="UP000287651"/>
    </source>
</evidence>